<dbReference type="Proteomes" id="UP000814243">
    <property type="component" value="Unassembled WGS sequence"/>
</dbReference>
<comment type="caution">
    <text evidence="8">The sequence shown here is derived from an EMBL/GenBank/DDBJ whole genome shotgun (WGS) entry which is preliminary data.</text>
</comment>
<sequence length="69" mass="7297">MNFDDNIIVTGSKQILHGVNGRLRPRQLIAIMGPSGAGKSTLLDVLSGYRITGVGGAVFINGRGRIMSE</sequence>
<keyword evidence="3" id="KW-0813">Transport</keyword>
<dbReference type="GO" id="GO:0005524">
    <property type="term" value="F:ATP binding"/>
    <property type="evidence" value="ECO:0007669"/>
    <property type="project" value="InterPro"/>
</dbReference>
<evidence type="ECO:0000256" key="6">
    <source>
        <dbReference type="ARBA" id="ARBA00023136"/>
    </source>
</evidence>
<keyword evidence="5" id="KW-1133">Transmembrane helix</keyword>
<dbReference type="SUPFAM" id="SSF52540">
    <property type="entry name" value="P-loop containing nucleoside triphosphate hydrolases"/>
    <property type="match status" value="1"/>
</dbReference>
<evidence type="ECO:0000256" key="5">
    <source>
        <dbReference type="ARBA" id="ARBA00022989"/>
    </source>
</evidence>
<dbReference type="PANTHER" id="PTHR48041:SF26">
    <property type="entry name" value="FI22810P1"/>
    <property type="match status" value="1"/>
</dbReference>
<evidence type="ECO:0000256" key="2">
    <source>
        <dbReference type="ARBA" id="ARBA00005814"/>
    </source>
</evidence>
<gene>
    <name evidence="8" type="ORF">HF086_013041</name>
</gene>
<dbReference type="InterPro" id="IPR027417">
    <property type="entry name" value="P-loop_NTPase"/>
</dbReference>
<reference evidence="8" key="1">
    <citation type="journal article" date="2021" name="G3 (Bethesda)">
        <title>Genome and transcriptome analysis of the beet armyworm Spodoptera exigua reveals targets for pest control. .</title>
        <authorList>
            <person name="Simon S."/>
            <person name="Breeschoten T."/>
            <person name="Jansen H.J."/>
            <person name="Dirks R.P."/>
            <person name="Schranz M.E."/>
            <person name="Ros V.I.D."/>
        </authorList>
    </citation>
    <scope>NUCLEOTIDE SEQUENCE</scope>
    <source>
        <strain evidence="8">TB_SE_WUR_2020</strain>
    </source>
</reference>
<dbReference type="GO" id="GO:0005886">
    <property type="term" value="C:plasma membrane"/>
    <property type="evidence" value="ECO:0007669"/>
    <property type="project" value="TreeGrafter"/>
</dbReference>
<dbReference type="PANTHER" id="PTHR48041">
    <property type="entry name" value="ABC TRANSPORTER G FAMILY MEMBER 28"/>
    <property type="match status" value="1"/>
</dbReference>
<organism evidence="8 9">
    <name type="scientific">Spodoptera exigua</name>
    <name type="common">Beet armyworm</name>
    <name type="synonym">Noctua fulgens</name>
    <dbReference type="NCBI Taxonomy" id="7107"/>
    <lineage>
        <taxon>Eukaryota</taxon>
        <taxon>Metazoa</taxon>
        <taxon>Ecdysozoa</taxon>
        <taxon>Arthropoda</taxon>
        <taxon>Hexapoda</taxon>
        <taxon>Insecta</taxon>
        <taxon>Pterygota</taxon>
        <taxon>Neoptera</taxon>
        <taxon>Endopterygota</taxon>
        <taxon>Lepidoptera</taxon>
        <taxon>Glossata</taxon>
        <taxon>Ditrysia</taxon>
        <taxon>Noctuoidea</taxon>
        <taxon>Noctuidae</taxon>
        <taxon>Amphipyrinae</taxon>
        <taxon>Spodoptera</taxon>
    </lineage>
</organism>
<dbReference type="Gene3D" id="3.40.50.300">
    <property type="entry name" value="P-loop containing nucleotide triphosphate hydrolases"/>
    <property type="match status" value="1"/>
</dbReference>
<dbReference type="InterPro" id="IPR050352">
    <property type="entry name" value="ABCG_transporters"/>
</dbReference>
<evidence type="ECO:0000313" key="8">
    <source>
        <dbReference type="EMBL" id="KAH9635514.1"/>
    </source>
</evidence>
<dbReference type="AlphaFoldDB" id="A0A922MFK1"/>
<protein>
    <recommendedName>
        <fullName evidence="7">ABC transporter domain-containing protein</fullName>
    </recommendedName>
</protein>
<evidence type="ECO:0000256" key="3">
    <source>
        <dbReference type="ARBA" id="ARBA00022448"/>
    </source>
</evidence>
<evidence type="ECO:0000256" key="4">
    <source>
        <dbReference type="ARBA" id="ARBA00022692"/>
    </source>
</evidence>
<feature type="domain" description="ABC transporter" evidence="7">
    <location>
        <begin position="16"/>
        <end position="62"/>
    </location>
</feature>
<dbReference type="Pfam" id="PF00005">
    <property type="entry name" value="ABC_tran"/>
    <property type="match status" value="1"/>
</dbReference>
<evidence type="ECO:0000313" key="9">
    <source>
        <dbReference type="Proteomes" id="UP000814243"/>
    </source>
</evidence>
<comment type="similarity">
    <text evidence="2">Belongs to the ABC transporter superfamily. ABCG family. Eye pigment precursor importer (TC 3.A.1.204) subfamily.</text>
</comment>
<evidence type="ECO:0000259" key="7">
    <source>
        <dbReference type="Pfam" id="PF00005"/>
    </source>
</evidence>
<keyword evidence="4" id="KW-0812">Transmembrane</keyword>
<dbReference type="EMBL" id="JACEFF010000545">
    <property type="protein sequence ID" value="KAH9635514.1"/>
    <property type="molecule type" value="Genomic_DNA"/>
</dbReference>
<dbReference type="GO" id="GO:0042626">
    <property type="term" value="F:ATPase-coupled transmembrane transporter activity"/>
    <property type="evidence" value="ECO:0007669"/>
    <property type="project" value="TreeGrafter"/>
</dbReference>
<accession>A0A922MFK1</accession>
<name>A0A922MFK1_SPOEX</name>
<comment type="subcellular location">
    <subcellularLocation>
        <location evidence="1">Membrane</location>
        <topology evidence="1">Multi-pass membrane protein</topology>
    </subcellularLocation>
</comment>
<keyword evidence="6" id="KW-0472">Membrane</keyword>
<dbReference type="GO" id="GO:0016887">
    <property type="term" value="F:ATP hydrolysis activity"/>
    <property type="evidence" value="ECO:0007669"/>
    <property type="project" value="InterPro"/>
</dbReference>
<dbReference type="InterPro" id="IPR003439">
    <property type="entry name" value="ABC_transporter-like_ATP-bd"/>
</dbReference>
<proteinExistence type="inferred from homology"/>
<evidence type="ECO:0000256" key="1">
    <source>
        <dbReference type="ARBA" id="ARBA00004141"/>
    </source>
</evidence>